<proteinExistence type="predicted"/>
<name>A0A2N5CES6_9BURK</name>
<evidence type="ECO:0000256" key="2">
    <source>
        <dbReference type="ARBA" id="ARBA00022475"/>
    </source>
</evidence>
<gene>
    <name evidence="8" type="ORF">CYJ10_09565</name>
</gene>
<evidence type="ECO:0000259" key="7">
    <source>
        <dbReference type="Pfam" id="PF01478"/>
    </source>
</evidence>
<reference evidence="8 9" key="1">
    <citation type="submission" date="2017-12" db="EMBL/GenBank/DDBJ databases">
        <title>Genome sequence of the active heterotrophic nitrifier-denitrifier, Cupriavidus pauculus UM1.</title>
        <authorList>
            <person name="Putonti C."/>
            <person name="Castignetti D."/>
        </authorList>
    </citation>
    <scope>NUCLEOTIDE SEQUENCE [LARGE SCALE GENOMIC DNA]</scope>
    <source>
        <strain evidence="8 9">UM1</strain>
    </source>
</reference>
<dbReference type="InterPro" id="IPR000045">
    <property type="entry name" value="Prepilin_IV_endopep_pep"/>
</dbReference>
<feature type="transmembrane region" description="Helical" evidence="6">
    <location>
        <begin position="12"/>
        <end position="36"/>
    </location>
</feature>
<keyword evidence="2" id="KW-1003">Cell membrane</keyword>
<evidence type="ECO:0000313" key="8">
    <source>
        <dbReference type="EMBL" id="PLQ00697.1"/>
    </source>
</evidence>
<keyword evidence="5 6" id="KW-0472">Membrane</keyword>
<keyword evidence="4 6" id="KW-1133">Transmembrane helix</keyword>
<feature type="transmembrane region" description="Helical" evidence="6">
    <location>
        <begin position="76"/>
        <end position="94"/>
    </location>
</feature>
<dbReference type="PANTHER" id="PTHR36506:SF1">
    <property type="entry name" value="PREFLAGELLIN PEPTIDASE"/>
    <property type="match status" value="1"/>
</dbReference>
<sequence>MTFRLQQILQDAVALIPASLTFAALVLPPALLWIAVSDLLYRRIANRMLLALLALWLTHVAWISLCGGQAPAWPDIVRSGTAAVIVLVVGYGLFAMRWAGAGDVKLTAILCLWLGREVAMFLLVTSLAGGVLALFMPLLHRIELAVAQCVAQLGPRLRLTLPTPMSLQGHASPGIPYGFAIAAGAAFVLFRH</sequence>
<dbReference type="Pfam" id="PF01478">
    <property type="entry name" value="Peptidase_A24"/>
    <property type="match status" value="1"/>
</dbReference>
<evidence type="ECO:0000313" key="9">
    <source>
        <dbReference type="Proteomes" id="UP000234341"/>
    </source>
</evidence>
<dbReference type="PANTHER" id="PTHR36506">
    <property type="entry name" value="PREFLAGELLIN PEPTIDASE"/>
    <property type="match status" value="1"/>
</dbReference>
<accession>A0A2N5CES6</accession>
<evidence type="ECO:0000256" key="5">
    <source>
        <dbReference type="ARBA" id="ARBA00023136"/>
    </source>
</evidence>
<dbReference type="InterPro" id="IPR052218">
    <property type="entry name" value="Preflagellin_Peptidase"/>
</dbReference>
<comment type="caution">
    <text evidence="8">The sequence shown here is derived from an EMBL/GenBank/DDBJ whole genome shotgun (WGS) entry which is preliminary data.</text>
</comment>
<keyword evidence="3 6" id="KW-0812">Transmembrane</keyword>
<evidence type="ECO:0000256" key="1">
    <source>
        <dbReference type="ARBA" id="ARBA00004651"/>
    </source>
</evidence>
<dbReference type="Proteomes" id="UP000234341">
    <property type="component" value="Unassembled WGS sequence"/>
</dbReference>
<dbReference type="OrthoDB" id="6103972at2"/>
<feature type="domain" description="Prepilin type IV endopeptidase peptidase" evidence="7">
    <location>
        <begin position="25"/>
        <end position="134"/>
    </location>
</feature>
<dbReference type="AlphaFoldDB" id="A0A2N5CES6"/>
<comment type="subcellular location">
    <subcellularLocation>
        <location evidence="1">Cell membrane</location>
        <topology evidence="1">Multi-pass membrane protein</topology>
    </subcellularLocation>
</comment>
<protein>
    <recommendedName>
        <fullName evidence="7">Prepilin type IV endopeptidase peptidase domain-containing protein</fullName>
    </recommendedName>
</protein>
<dbReference type="RefSeq" id="WP_101681264.1">
    <property type="nucleotide sequence ID" value="NZ_PJRP01000003.1"/>
</dbReference>
<evidence type="ECO:0000256" key="6">
    <source>
        <dbReference type="SAM" id="Phobius"/>
    </source>
</evidence>
<dbReference type="EMBL" id="PJRP01000003">
    <property type="protein sequence ID" value="PLQ00697.1"/>
    <property type="molecule type" value="Genomic_DNA"/>
</dbReference>
<dbReference type="GO" id="GO:0004190">
    <property type="term" value="F:aspartic-type endopeptidase activity"/>
    <property type="evidence" value="ECO:0007669"/>
    <property type="project" value="InterPro"/>
</dbReference>
<evidence type="ECO:0000256" key="3">
    <source>
        <dbReference type="ARBA" id="ARBA00022692"/>
    </source>
</evidence>
<dbReference type="GO" id="GO:0005886">
    <property type="term" value="C:plasma membrane"/>
    <property type="evidence" value="ECO:0007669"/>
    <property type="project" value="UniProtKB-SubCell"/>
</dbReference>
<evidence type="ECO:0000256" key="4">
    <source>
        <dbReference type="ARBA" id="ARBA00022989"/>
    </source>
</evidence>
<feature type="transmembrane region" description="Helical" evidence="6">
    <location>
        <begin position="48"/>
        <end position="70"/>
    </location>
</feature>
<feature type="transmembrane region" description="Helical" evidence="6">
    <location>
        <begin position="174"/>
        <end position="190"/>
    </location>
</feature>
<feature type="transmembrane region" description="Helical" evidence="6">
    <location>
        <begin position="106"/>
        <end position="135"/>
    </location>
</feature>
<organism evidence="8 9">
    <name type="scientific">Cupriavidus pauculus</name>
    <dbReference type="NCBI Taxonomy" id="82633"/>
    <lineage>
        <taxon>Bacteria</taxon>
        <taxon>Pseudomonadati</taxon>
        <taxon>Pseudomonadota</taxon>
        <taxon>Betaproteobacteria</taxon>
        <taxon>Burkholderiales</taxon>
        <taxon>Burkholderiaceae</taxon>
        <taxon>Cupriavidus</taxon>
    </lineage>
</organism>
<dbReference type="Gene3D" id="1.20.120.1220">
    <property type="match status" value="1"/>
</dbReference>